<proteinExistence type="predicted"/>
<accession>A0A8S9UUC0</accession>
<name>A0A8S9UUC0_PHYIN</name>
<evidence type="ECO:0000313" key="3">
    <source>
        <dbReference type="Proteomes" id="UP000704712"/>
    </source>
</evidence>
<evidence type="ECO:0000256" key="1">
    <source>
        <dbReference type="SAM" id="MobiDB-lite"/>
    </source>
</evidence>
<comment type="caution">
    <text evidence="2">The sequence shown here is derived from an EMBL/GenBank/DDBJ whole genome shotgun (WGS) entry which is preliminary data.</text>
</comment>
<gene>
    <name evidence="2" type="ORF">GN958_ATG06611</name>
</gene>
<evidence type="ECO:0000313" key="2">
    <source>
        <dbReference type="EMBL" id="KAF4144290.1"/>
    </source>
</evidence>
<dbReference type="Proteomes" id="UP000704712">
    <property type="component" value="Unassembled WGS sequence"/>
</dbReference>
<sequence>MDGAPKGVEELPALLNPLAMAIYSQSDTIQEGGHSNYGLQDNPSQHHPGKVTTGTGITY</sequence>
<organism evidence="2 3">
    <name type="scientific">Phytophthora infestans</name>
    <name type="common">Potato late blight agent</name>
    <name type="synonym">Botrytis infestans</name>
    <dbReference type="NCBI Taxonomy" id="4787"/>
    <lineage>
        <taxon>Eukaryota</taxon>
        <taxon>Sar</taxon>
        <taxon>Stramenopiles</taxon>
        <taxon>Oomycota</taxon>
        <taxon>Peronosporomycetes</taxon>
        <taxon>Peronosporales</taxon>
        <taxon>Peronosporaceae</taxon>
        <taxon>Phytophthora</taxon>
    </lineage>
</organism>
<protein>
    <submittedName>
        <fullName evidence="2">Uncharacterized protein</fullName>
    </submittedName>
</protein>
<dbReference type="AlphaFoldDB" id="A0A8S9UUC0"/>
<feature type="region of interest" description="Disordered" evidence="1">
    <location>
        <begin position="26"/>
        <end position="59"/>
    </location>
</feature>
<dbReference type="EMBL" id="JAACNO010000881">
    <property type="protein sequence ID" value="KAF4144290.1"/>
    <property type="molecule type" value="Genomic_DNA"/>
</dbReference>
<reference evidence="2" key="1">
    <citation type="submission" date="2020-03" db="EMBL/GenBank/DDBJ databases">
        <title>Hybrid Assembly of Korean Phytophthora infestans isolates.</title>
        <authorList>
            <person name="Prokchorchik M."/>
            <person name="Lee Y."/>
            <person name="Seo J."/>
            <person name="Cho J.-H."/>
            <person name="Park Y.-E."/>
            <person name="Jang D.-C."/>
            <person name="Im J.-S."/>
            <person name="Choi J.-G."/>
            <person name="Park H.-J."/>
            <person name="Lee G.-B."/>
            <person name="Lee Y.-G."/>
            <person name="Hong S.-Y."/>
            <person name="Cho K."/>
            <person name="Sohn K.H."/>
        </authorList>
    </citation>
    <scope>NUCLEOTIDE SEQUENCE</scope>
    <source>
        <strain evidence="2">KR_2_A2</strain>
    </source>
</reference>